<dbReference type="EMBL" id="JBBYHS010000013">
    <property type="protein sequence ID" value="MEL1254751.1"/>
    <property type="molecule type" value="Genomic_DNA"/>
</dbReference>
<dbReference type="Proteomes" id="UP001485226">
    <property type="component" value="Unassembled WGS sequence"/>
</dbReference>
<organism evidence="1 2">
    <name type="scientific">Flavobacterium calami</name>
    <dbReference type="NCBI Taxonomy" id="3139144"/>
    <lineage>
        <taxon>Bacteria</taxon>
        <taxon>Pseudomonadati</taxon>
        <taxon>Bacteroidota</taxon>
        <taxon>Flavobacteriia</taxon>
        <taxon>Flavobacteriales</taxon>
        <taxon>Flavobacteriaceae</taxon>
        <taxon>Flavobacterium</taxon>
    </lineage>
</organism>
<name>A0ABU9IQT4_9FLAO</name>
<evidence type="ECO:0000313" key="1">
    <source>
        <dbReference type="EMBL" id="MEL1254751.1"/>
    </source>
</evidence>
<reference evidence="1 2" key="1">
    <citation type="submission" date="2024-04" db="EMBL/GenBank/DDBJ databases">
        <title>Flavobacterium sp. DGU38 16S ribosomal RNA gene Genome sequencing and assembly.</title>
        <authorList>
            <person name="Park S."/>
        </authorList>
    </citation>
    <scope>NUCLEOTIDE SEQUENCE [LARGE SCALE GENOMIC DNA]</scope>
    <source>
        <strain evidence="1 2">DGU38</strain>
    </source>
</reference>
<dbReference type="RefSeq" id="WP_341693376.1">
    <property type="nucleotide sequence ID" value="NZ_JBBYHS010000013.1"/>
</dbReference>
<comment type="caution">
    <text evidence="1">The sequence shown here is derived from an EMBL/GenBank/DDBJ whole genome shotgun (WGS) entry which is preliminary data.</text>
</comment>
<accession>A0ABU9IQT4</accession>
<evidence type="ECO:0000313" key="2">
    <source>
        <dbReference type="Proteomes" id="UP001485226"/>
    </source>
</evidence>
<proteinExistence type="predicted"/>
<sequence>MKTKSLRYRIINQTKQATIVILSGVEGLWKQKSLDIKILNTNTIIQLSKKIIHHLLL</sequence>
<keyword evidence="2" id="KW-1185">Reference proteome</keyword>
<protein>
    <submittedName>
        <fullName evidence="1">Uncharacterized protein</fullName>
    </submittedName>
</protein>
<gene>
    <name evidence="1" type="ORF">AAEO57_13255</name>
</gene>